<protein>
    <submittedName>
        <fullName evidence="1">Uncharacterized protein</fullName>
    </submittedName>
</protein>
<dbReference type="Proteomes" id="UP000248329">
    <property type="component" value="Unassembled WGS sequence"/>
</dbReference>
<evidence type="ECO:0000313" key="1">
    <source>
        <dbReference type="EMBL" id="PXF61787.1"/>
    </source>
</evidence>
<organism evidence="1 2">
    <name type="scientific">Candidatus Methanogaster sp</name>
    <dbReference type="NCBI Taxonomy" id="3386292"/>
    <lineage>
        <taxon>Archaea</taxon>
        <taxon>Methanobacteriati</taxon>
        <taxon>Methanobacteriota</taxon>
        <taxon>Stenosarchaea group</taxon>
        <taxon>Methanomicrobia</taxon>
        <taxon>Methanosarcinales</taxon>
        <taxon>ANME-2 cluster</taxon>
        <taxon>Candidatus Methanogasteraceae</taxon>
        <taxon>Candidatus Methanogaster</taxon>
    </lineage>
</organism>
<accession>A0AC61L606</accession>
<gene>
    <name evidence="1" type="ORF">C4B59_02765</name>
</gene>
<reference evidence="1" key="1">
    <citation type="submission" date="2018-01" db="EMBL/GenBank/DDBJ databases">
        <authorList>
            <person name="Krukenberg V."/>
        </authorList>
    </citation>
    <scope>NUCLEOTIDE SEQUENCE</scope>
    <source>
        <strain evidence="1">E20ANME2</strain>
    </source>
</reference>
<sequence>MGKRIEAIVKPDLLIWARESAGFTKEGAADKLGVKLQKLEDWEYGISRPTIKQLRKLGKQYKRPIAVFYLDEKPINFQPLHDFRRISGTIGFRQPVQLNF</sequence>
<evidence type="ECO:0000313" key="2">
    <source>
        <dbReference type="Proteomes" id="UP000248329"/>
    </source>
</evidence>
<dbReference type="EMBL" id="PQXF01000003">
    <property type="protein sequence ID" value="PXF61787.1"/>
    <property type="molecule type" value="Genomic_DNA"/>
</dbReference>
<comment type="caution">
    <text evidence="1">The sequence shown here is derived from an EMBL/GenBank/DDBJ whole genome shotgun (WGS) entry which is preliminary data.</text>
</comment>
<proteinExistence type="predicted"/>
<name>A0AC61L606_9EURY</name>